<evidence type="ECO:0000313" key="3">
    <source>
        <dbReference type="Proteomes" id="UP000703661"/>
    </source>
</evidence>
<evidence type="ECO:0000256" key="1">
    <source>
        <dbReference type="SAM" id="MobiDB-lite"/>
    </source>
</evidence>
<dbReference type="EMBL" id="JAAAID010000719">
    <property type="protein sequence ID" value="KAG0014515.1"/>
    <property type="molecule type" value="Genomic_DNA"/>
</dbReference>
<comment type="caution">
    <text evidence="2">The sequence shown here is derived from an EMBL/GenBank/DDBJ whole genome shotgun (WGS) entry which is preliminary data.</text>
</comment>
<organism evidence="2 3">
    <name type="scientific">Entomortierella chlamydospora</name>
    <dbReference type="NCBI Taxonomy" id="101097"/>
    <lineage>
        <taxon>Eukaryota</taxon>
        <taxon>Fungi</taxon>
        <taxon>Fungi incertae sedis</taxon>
        <taxon>Mucoromycota</taxon>
        <taxon>Mortierellomycotina</taxon>
        <taxon>Mortierellomycetes</taxon>
        <taxon>Mortierellales</taxon>
        <taxon>Mortierellaceae</taxon>
        <taxon>Entomortierella</taxon>
    </lineage>
</organism>
<evidence type="ECO:0000313" key="2">
    <source>
        <dbReference type="EMBL" id="KAG0014515.1"/>
    </source>
</evidence>
<dbReference type="GO" id="GO:0003779">
    <property type="term" value="F:actin binding"/>
    <property type="evidence" value="ECO:0007669"/>
    <property type="project" value="TreeGrafter"/>
</dbReference>
<reference evidence="2" key="1">
    <citation type="journal article" date="2020" name="Fungal Divers.">
        <title>Resolving the Mortierellaceae phylogeny through synthesis of multi-gene phylogenetics and phylogenomics.</title>
        <authorList>
            <person name="Vandepol N."/>
            <person name="Liber J."/>
            <person name="Desiro A."/>
            <person name="Na H."/>
            <person name="Kennedy M."/>
            <person name="Barry K."/>
            <person name="Grigoriev I.V."/>
            <person name="Miller A.N."/>
            <person name="O'Donnell K."/>
            <person name="Stajich J.E."/>
            <person name="Bonito G."/>
        </authorList>
    </citation>
    <scope>NUCLEOTIDE SEQUENCE</scope>
    <source>
        <strain evidence="2">NRRL 2769</strain>
    </source>
</reference>
<dbReference type="GO" id="GO:0030036">
    <property type="term" value="P:actin cytoskeleton organization"/>
    <property type="evidence" value="ECO:0007669"/>
    <property type="project" value="TreeGrafter"/>
</dbReference>
<feature type="compositionally biased region" description="Polar residues" evidence="1">
    <location>
        <begin position="440"/>
        <end position="451"/>
    </location>
</feature>
<feature type="compositionally biased region" description="Polar residues" evidence="1">
    <location>
        <begin position="298"/>
        <end position="307"/>
    </location>
</feature>
<dbReference type="PANTHER" id="PTHR12751:SF18">
    <property type="entry name" value="PHOSPHATASE AND ACTIN REGULATOR 1"/>
    <property type="match status" value="1"/>
</dbReference>
<feature type="region of interest" description="Disordered" evidence="1">
    <location>
        <begin position="433"/>
        <end position="577"/>
    </location>
</feature>
<feature type="region of interest" description="Disordered" evidence="1">
    <location>
        <begin position="657"/>
        <end position="676"/>
    </location>
</feature>
<feature type="compositionally biased region" description="Polar residues" evidence="1">
    <location>
        <begin position="315"/>
        <end position="328"/>
    </location>
</feature>
<feature type="compositionally biased region" description="Basic residues" evidence="1">
    <location>
        <begin position="530"/>
        <end position="539"/>
    </location>
</feature>
<dbReference type="Proteomes" id="UP000703661">
    <property type="component" value="Unassembled WGS sequence"/>
</dbReference>
<dbReference type="AlphaFoldDB" id="A0A9P6MVE8"/>
<feature type="compositionally biased region" description="Basic residues" evidence="1">
    <location>
        <begin position="547"/>
        <end position="564"/>
    </location>
</feature>
<feature type="compositionally biased region" description="Low complexity" evidence="1">
    <location>
        <begin position="458"/>
        <end position="470"/>
    </location>
</feature>
<dbReference type="PANTHER" id="PTHR12751">
    <property type="entry name" value="PHOSPHATASE AND ACTIN REGULATOR PHACTR"/>
    <property type="match status" value="1"/>
</dbReference>
<feature type="region of interest" description="Disordered" evidence="1">
    <location>
        <begin position="388"/>
        <end position="413"/>
    </location>
</feature>
<accession>A0A9P6MVE8</accession>
<feature type="compositionally biased region" description="Polar residues" evidence="1">
    <location>
        <begin position="662"/>
        <end position="676"/>
    </location>
</feature>
<feature type="compositionally biased region" description="Polar residues" evidence="1">
    <location>
        <begin position="236"/>
        <end position="254"/>
    </location>
</feature>
<protein>
    <submittedName>
        <fullName evidence="2">Bud neck involved protein</fullName>
    </submittedName>
</protein>
<proteinExistence type="predicted"/>
<feature type="compositionally biased region" description="Pro residues" evidence="1">
    <location>
        <begin position="498"/>
        <end position="512"/>
    </location>
</feature>
<name>A0A9P6MVE8_9FUNG</name>
<feature type="region of interest" description="Disordered" evidence="1">
    <location>
        <begin position="185"/>
        <end position="328"/>
    </location>
</feature>
<feature type="region of interest" description="Disordered" evidence="1">
    <location>
        <begin position="347"/>
        <end position="375"/>
    </location>
</feature>
<feature type="compositionally biased region" description="Basic and acidic residues" evidence="1">
    <location>
        <begin position="186"/>
        <end position="205"/>
    </location>
</feature>
<keyword evidence="3" id="KW-1185">Reference proteome</keyword>
<sequence length="889" mass="96626">MYRPEQGSSVQDTFAAFSQLMAESAISDKATPILSLLTIDTPASTSIPESTFFPPSILSFSEKSVSSEVCSPDVLWSKPSPSPSSSMTVSTAVEQSPFLISQPIMSMSVIPAAAMGIKSTSPCISLGAGNSATSTSASLHPLVGRDYMGKVTEESSRPLSSMEYAEYQVSIIIPRISTDQQSIHPLEFDPNRDVKTFQDHGHSFKESAPASTPSGQPVIRKKTSFAERIRNAFTGRRNSSKSVEMQEDTVSFPSSGEGDKAKAHLSVNQELHRGSVSSNSSVDDTALGHSGLRRDSKQTATPLTSPDASPLASPSIKSTPALTAGQSNSESPLICSALALDAETATGGDSSELLSKSQTAVLPTKQTGIQPTPTRTIKKRLSFGSISSFFGSRSPEERRANQQRSSSLPHIESPLAIVGRQIAGFQRRHSFNDLDDSSAKTKSQPTHQLVSPSLVKDSTSTPVSTSTPAAALPPTPAKKLSLNSVFNKKLKEKKNAPKPTPPTPNSTPPAPTKPLKSALVHRPPASSPVKVHHVRRRSASTRSQGSSHRRQVQMQHRQGHHHPQRQSQNSHGPNDPLARLAEANQALALLGMGSSDHDFSTSQTQEAPAGGLYREDLHSSSQLPIDSVDVTPSVPRVPSAPLNPLAALSRSSSCCSLSSSSEDMSVPQSASSVSDDGISCYSTSLYSQSRDQIASNDEDSVAFHPILPTSAARISVARIAVEAQVKLLADIQMEDESSSSMASSPRIAGYDHQQSNYQHLKQQQQQQQLMVLDHEPFEDEYYAEDHNEQEQSLFVDADSQQSYHYQPYYYEDSYLYPPRPRRQLQFSNAEPIIHPTWTSEQYDRTSDMNITACRLTPAIAQKIKLELNQFKSQEMEVHEDSRMYTHFFI</sequence>
<gene>
    <name evidence="2" type="primary">BNI4</name>
    <name evidence="2" type="ORF">BGZ80_010394</name>
</gene>